<dbReference type="EMBL" id="NOXF01000009">
    <property type="protein sequence ID" value="PEQ23955.1"/>
    <property type="molecule type" value="Genomic_DNA"/>
</dbReference>
<evidence type="ECO:0000313" key="2">
    <source>
        <dbReference type="Proteomes" id="UP000220611"/>
    </source>
</evidence>
<keyword evidence="2" id="KW-1185">Reference proteome</keyword>
<organism evidence="1 2">
    <name type="scientific">[Clostridium] leptum DSM 753</name>
    <dbReference type="NCBI Taxonomy" id="428125"/>
    <lineage>
        <taxon>Bacteria</taxon>
        <taxon>Bacillati</taxon>
        <taxon>Bacillota</taxon>
        <taxon>Clostridia</taxon>
        <taxon>Eubacteriales</taxon>
        <taxon>Oscillospiraceae</taxon>
        <taxon>Oscillospiraceae incertae sedis</taxon>
    </lineage>
</organism>
<reference evidence="1 2" key="1">
    <citation type="submission" date="2017-07" db="EMBL/GenBank/DDBJ databases">
        <title>Prevalence of linear plasmids in Cutibacterium (Propionibacterium) acnes isolates obtained from prostatic tissue.</title>
        <authorList>
            <person name="Davidsson S."/>
            <person name="Carlsson J."/>
            <person name="Molling P."/>
            <person name="Andren O."/>
            <person name="Andersson S.-O."/>
            <person name="Brzuszkiewicz E."/>
            <person name="Poehlein A."/>
            <person name="Al-Zeer M."/>
            <person name="Brinkmann V."/>
            <person name="Scavenius C."/>
            <person name="Nazipi S."/>
            <person name="Soderquist B."/>
            <person name="Bruggemann H."/>
        </authorList>
    </citation>
    <scope>NUCLEOTIDE SEQUENCE [LARGE SCALE GENOMIC DNA]</scope>
    <source>
        <strain evidence="1 2">DSM 753</strain>
    </source>
</reference>
<dbReference type="Proteomes" id="UP000220611">
    <property type="component" value="Unassembled WGS sequence"/>
</dbReference>
<dbReference type="AlphaFoldDB" id="A0A855A2C1"/>
<proteinExistence type="predicted"/>
<name>A0A855A2C1_9FIRM</name>
<evidence type="ECO:0000313" key="1">
    <source>
        <dbReference type="EMBL" id="PEQ23955.1"/>
    </source>
</evidence>
<protein>
    <submittedName>
        <fullName evidence="1">Uncharacterized protein</fullName>
    </submittedName>
</protein>
<comment type="caution">
    <text evidence="1">The sequence shown here is derived from an EMBL/GenBank/DDBJ whole genome shotgun (WGS) entry which is preliminary data.</text>
</comment>
<sequence>MKICFPPSACSYNQPFPAWAYRLGTLYIFTFRVFSGTLLKDFPTIRFQFIPQRLYRRSAPAVKRAI</sequence>
<gene>
    <name evidence="1" type="ORF">CH238_11275</name>
</gene>
<accession>A0A855A2C1</accession>